<protein>
    <submittedName>
        <fullName evidence="2">Uncharacterized protein</fullName>
    </submittedName>
</protein>
<name>A0A392TSS7_9FABA</name>
<evidence type="ECO:0000313" key="2">
    <source>
        <dbReference type="EMBL" id="MCI63988.1"/>
    </source>
</evidence>
<comment type="caution">
    <text evidence="2">The sequence shown here is derived from an EMBL/GenBank/DDBJ whole genome shotgun (WGS) entry which is preliminary data.</text>
</comment>
<evidence type="ECO:0000313" key="3">
    <source>
        <dbReference type="Proteomes" id="UP000265520"/>
    </source>
</evidence>
<keyword evidence="3" id="KW-1185">Reference proteome</keyword>
<organism evidence="2 3">
    <name type="scientific">Trifolium medium</name>
    <dbReference type="NCBI Taxonomy" id="97028"/>
    <lineage>
        <taxon>Eukaryota</taxon>
        <taxon>Viridiplantae</taxon>
        <taxon>Streptophyta</taxon>
        <taxon>Embryophyta</taxon>
        <taxon>Tracheophyta</taxon>
        <taxon>Spermatophyta</taxon>
        <taxon>Magnoliopsida</taxon>
        <taxon>eudicotyledons</taxon>
        <taxon>Gunneridae</taxon>
        <taxon>Pentapetalae</taxon>
        <taxon>rosids</taxon>
        <taxon>fabids</taxon>
        <taxon>Fabales</taxon>
        <taxon>Fabaceae</taxon>
        <taxon>Papilionoideae</taxon>
        <taxon>50 kb inversion clade</taxon>
        <taxon>NPAAA clade</taxon>
        <taxon>Hologalegina</taxon>
        <taxon>IRL clade</taxon>
        <taxon>Trifolieae</taxon>
        <taxon>Trifolium</taxon>
    </lineage>
</organism>
<dbReference type="EMBL" id="LXQA010647164">
    <property type="protein sequence ID" value="MCI63988.1"/>
    <property type="molecule type" value="Genomic_DNA"/>
</dbReference>
<feature type="non-terminal residue" evidence="2">
    <location>
        <position position="56"/>
    </location>
</feature>
<evidence type="ECO:0000256" key="1">
    <source>
        <dbReference type="SAM" id="MobiDB-lite"/>
    </source>
</evidence>
<dbReference type="Proteomes" id="UP000265520">
    <property type="component" value="Unassembled WGS sequence"/>
</dbReference>
<proteinExistence type="predicted"/>
<dbReference type="AlphaFoldDB" id="A0A392TSS7"/>
<feature type="region of interest" description="Disordered" evidence="1">
    <location>
        <begin position="1"/>
        <end position="21"/>
    </location>
</feature>
<feature type="compositionally biased region" description="Basic residues" evidence="1">
    <location>
        <begin position="12"/>
        <end position="21"/>
    </location>
</feature>
<accession>A0A392TSS7</accession>
<sequence>MLGSLEDCPIRRPPRPRKHRTWSPRLGVIAVRFGSVDFQKVIQTKPNQTNAVRIGS</sequence>
<reference evidence="2 3" key="1">
    <citation type="journal article" date="2018" name="Front. Plant Sci.">
        <title>Red Clover (Trifolium pratense) and Zigzag Clover (T. medium) - A Picture of Genomic Similarities and Differences.</title>
        <authorList>
            <person name="Dluhosova J."/>
            <person name="Istvanek J."/>
            <person name="Nedelnik J."/>
            <person name="Repkova J."/>
        </authorList>
    </citation>
    <scope>NUCLEOTIDE SEQUENCE [LARGE SCALE GENOMIC DNA]</scope>
    <source>
        <strain evidence="3">cv. 10/8</strain>
        <tissue evidence="2">Leaf</tissue>
    </source>
</reference>